<keyword evidence="1" id="KW-0808">Transferase</keyword>
<gene>
    <name evidence="5" type="ORF">SARC_08287</name>
</gene>
<feature type="binding site" evidence="3">
    <location>
        <position position="208"/>
    </location>
    <ligand>
        <name>Zn(2+)</name>
        <dbReference type="ChEBI" id="CHEBI:29105"/>
    </ligand>
</feature>
<dbReference type="SUPFAM" id="SSF52467">
    <property type="entry name" value="DHS-like NAD/FAD-binding domain"/>
    <property type="match status" value="1"/>
</dbReference>
<keyword evidence="3" id="KW-0479">Metal-binding</keyword>
<evidence type="ECO:0000256" key="2">
    <source>
        <dbReference type="ARBA" id="ARBA00023027"/>
    </source>
</evidence>
<dbReference type="InterPro" id="IPR026590">
    <property type="entry name" value="Ssirtuin_cat_dom"/>
</dbReference>
<dbReference type="GeneID" id="25908791"/>
<dbReference type="eggNOG" id="KOG2684">
    <property type="taxonomic scope" value="Eukaryota"/>
</dbReference>
<dbReference type="InterPro" id="IPR026591">
    <property type="entry name" value="Sirtuin_cat_small_dom_sf"/>
</dbReference>
<dbReference type="InterPro" id="IPR050134">
    <property type="entry name" value="NAD-dep_sirtuin_deacylases"/>
</dbReference>
<dbReference type="PROSITE" id="PS50305">
    <property type="entry name" value="SIRTUIN"/>
    <property type="match status" value="1"/>
</dbReference>
<dbReference type="AlphaFoldDB" id="A0A0L0FR79"/>
<proteinExistence type="predicted"/>
<feature type="binding site" evidence="3">
    <location>
        <position position="185"/>
    </location>
    <ligand>
        <name>Zn(2+)</name>
        <dbReference type="ChEBI" id="CHEBI:29105"/>
    </ligand>
</feature>
<dbReference type="GO" id="GO:0017136">
    <property type="term" value="F:histone deacetylase activity, NAD-dependent"/>
    <property type="evidence" value="ECO:0007669"/>
    <property type="project" value="TreeGrafter"/>
</dbReference>
<dbReference type="Gene3D" id="3.40.50.1220">
    <property type="entry name" value="TPP-binding domain"/>
    <property type="match status" value="1"/>
</dbReference>
<dbReference type="Proteomes" id="UP000054560">
    <property type="component" value="Unassembled WGS sequence"/>
</dbReference>
<dbReference type="GO" id="GO:0005634">
    <property type="term" value="C:nucleus"/>
    <property type="evidence" value="ECO:0007669"/>
    <property type="project" value="TreeGrafter"/>
</dbReference>
<dbReference type="Gene3D" id="3.30.1600.10">
    <property type="entry name" value="SIR2/SIRT2 'Small Domain"/>
    <property type="match status" value="1"/>
</dbReference>
<evidence type="ECO:0000256" key="3">
    <source>
        <dbReference type="PROSITE-ProRule" id="PRU00236"/>
    </source>
</evidence>
<dbReference type="EMBL" id="KQ242325">
    <property type="protein sequence ID" value="KNC79322.1"/>
    <property type="molecule type" value="Genomic_DNA"/>
</dbReference>
<reference evidence="5 6" key="1">
    <citation type="submission" date="2011-02" db="EMBL/GenBank/DDBJ databases">
        <title>The Genome Sequence of Sphaeroforma arctica JP610.</title>
        <authorList>
            <consortium name="The Broad Institute Genome Sequencing Platform"/>
            <person name="Russ C."/>
            <person name="Cuomo C."/>
            <person name="Young S.K."/>
            <person name="Zeng Q."/>
            <person name="Gargeya S."/>
            <person name="Alvarado L."/>
            <person name="Berlin A."/>
            <person name="Chapman S.B."/>
            <person name="Chen Z."/>
            <person name="Freedman E."/>
            <person name="Gellesch M."/>
            <person name="Goldberg J."/>
            <person name="Griggs A."/>
            <person name="Gujja S."/>
            <person name="Heilman E."/>
            <person name="Heiman D."/>
            <person name="Howarth C."/>
            <person name="Mehta T."/>
            <person name="Neiman D."/>
            <person name="Pearson M."/>
            <person name="Roberts A."/>
            <person name="Saif S."/>
            <person name="Shea T."/>
            <person name="Shenoy N."/>
            <person name="Sisk P."/>
            <person name="Stolte C."/>
            <person name="Sykes S."/>
            <person name="White J."/>
            <person name="Yandava C."/>
            <person name="Burger G."/>
            <person name="Gray M.W."/>
            <person name="Holland P.W.H."/>
            <person name="King N."/>
            <person name="Lang F.B.F."/>
            <person name="Roger A.J."/>
            <person name="Ruiz-Trillo I."/>
            <person name="Haas B."/>
            <person name="Nusbaum C."/>
            <person name="Birren B."/>
        </authorList>
    </citation>
    <scope>NUCLEOTIDE SEQUENCE [LARGE SCALE GENOMIC DNA]</scope>
    <source>
        <strain evidence="5 6">JP610</strain>
    </source>
</reference>
<dbReference type="InterPro" id="IPR029035">
    <property type="entry name" value="DHS-like_NAD/FAD-binding_dom"/>
</dbReference>
<dbReference type="GO" id="GO:0046872">
    <property type="term" value="F:metal ion binding"/>
    <property type="evidence" value="ECO:0007669"/>
    <property type="project" value="UniProtKB-KW"/>
</dbReference>
<evidence type="ECO:0000313" key="6">
    <source>
        <dbReference type="Proteomes" id="UP000054560"/>
    </source>
</evidence>
<protein>
    <recommendedName>
        <fullName evidence="4">Deacetylase sirtuin-type domain-containing protein</fullName>
    </recommendedName>
</protein>
<sequence length="337" mass="37383">MMCTWLTNMCFKSGTWGEMDFEEDMNHNVMMQTNEPTVEIQPKARKLLTEKESSEITVEEIADLIYNCKSGIVFLTGAGISEASDIPTFRDPEHGVWAKHDPREVGTRMAFQNHPERLWRILLEMVGPDNSPIPNAGHSALGELEKYGYASTIITQNVDDLHEQSGNNNVIHLHGNLWSTECIVCGTPGDTTHELLRDTPKKDLPPRCKKCAQKGVLKPDAVLFGEILNKNILASAVSAMENTPLLFVLGTSARVSPATDLPVIASNAGAKVVEINMEETQLTHTCVDYYLHAPLETVLPQIVECVRRIYRESNPRSSIVASLSKTFSRPSLLPDQS</sequence>
<name>A0A0L0FR79_9EUKA</name>
<dbReference type="GO" id="GO:0070403">
    <property type="term" value="F:NAD+ binding"/>
    <property type="evidence" value="ECO:0007669"/>
    <property type="project" value="InterPro"/>
</dbReference>
<accession>A0A0L0FR79</accession>
<dbReference type="OrthoDB" id="424302at2759"/>
<feature type="binding site" evidence="3">
    <location>
        <position position="211"/>
    </location>
    <ligand>
        <name>Zn(2+)</name>
        <dbReference type="ChEBI" id="CHEBI:29105"/>
    </ligand>
</feature>
<dbReference type="PANTHER" id="PTHR11085:SF10">
    <property type="entry name" value="NAD-DEPENDENT PROTEIN DEACYLASE SIRTUIN-5, MITOCHONDRIAL-RELATED"/>
    <property type="match status" value="1"/>
</dbReference>
<feature type="domain" description="Deacetylase sirtuin-type" evidence="4">
    <location>
        <begin position="51"/>
        <end position="312"/>
    </location>
</feature>
<dbReference type="InterPro" id="IPR003000">
    <property type="entry name" value="Sirtuin"/>
</dbReference>
<dbReference type="STRING" id="667725.A0A0L0FR79"/>
<dbReference type="PANTHER" id="PTHR11085">
    <property type="entry name" value="NAD-DEPENDENT PROTEIN DEACYLASE SIRTUIN-5, MITOCHONDRIAL-RELATED"/>
    <property type="match status" value="1"/>
</dbReference>
<dbReference type="RefSeq" id="XP_014153224.1">
    <property type="nucleotide sequence ID" value="XM_014297749.1"/>
</dbReference>
<dbReference type="NCBIfam" id="NF001753">
    <property type="entry name" value="PRK00481.1-3"/>
    <property type="match status" value="1"/>
</dbReference>
<keyword evidence="6" id="KW-1185">Reference proteome</keyword>
<feature type="active site" description="Proton acceptor" evidence="3">
    <location>
        <position position="174"/>
    </location>
</feature>
<feature type="binding site" evidence="3">
    <location>
        <position position="182"/>
    </location>
    <ligand>
        <name>Zn(2+)</name>
        <dbReference type="ChEBI" id="CHEBI:29105"/>
    </ligand>
</feature>
<evidence type="ECO:0000313" key="5">
    <source>
        <dbReference type="EMBL" id="KNC79322.1"/>
    </source>
</evidence>
<evidence type="ECO:0000259" key="4">
    <source>
        <dbReference type="PROSITE" id="PS50305"/>
    </source>
</evidence>
<keyword evidence="2" id="KW-0520">NAD</keyword>
<organism evidence="5 6">
    <name type="scientific">Sphaeroforma arctica JP610</name>
    <dbReference type="NCBI Taxonomy" id="667725"/>
    <lineage>
        <taxon>Eukaryota</taxon>
        <taxon>Ichthyosporea</taxon>
        <taxon>Ichthyophonida</taxon>
        <taxon>Sphaeroforma</taxon>
    </lineage>
</organism>
<dbReference type="Pfam" id="PF02146">
    <property type="entry name" value="SIR2"/>
    <property type="match status" value="1"/>
</dbReference>
<evidence type="ECO:0000256" key="1">
    <source>
        <dbReference type="ARBA" id="ARBA00022679"/>
    </source>
</evidence>
<dbReference type="CDD" id="cd01407">
    <property type="entry name" value="SIR2-fam"/>
    <property type="match status" value="1"/>
</dbReference>
<keyword evidence="3" id="KW-0862">Zinc</keyword>